<evidence type="ECO:0000256" key="7">
    <source>
        <dbReference type="SAM" id="Phobius"/>
    </source>
</evidence>
<dbReference type="Pfam" id="PF00069">
    <property type="entry name" value="Pkinase"/>
    <property type="match status" value="1"/>
</dbReference>
<dbReference type="PANTHER" id="PTHR43289:SF34">
    <property type="entry name" value="SERINE_THREONINE-PROTEIN KINASE YBDM-RELATED"/>
    <property type="match status" value="1"/>
</dbReference>
<dbReference type="SUPFAM" id="SSF56112">
    <property type="entry name" value="Protein kinase-like (PK-like)"/>
    <property type="match status" value="1"/>
</dbReference>
<reference evidence="10" key="1">
    <citation type="journal article" date="2019" name="Int. J. Syst. Evol. Microbiol.">
        <title>The Global Catalogue of Microorganisms (GCM) 10K type strain sequencing project: providing services to taxonomists for standard genome sequencing and annotation.</title>
        <authorList>
            <consortium name="The Broad Institute Genomics Platform"/>
            <consortium name="The Broad Institute Genome Sequencing Center for Infectious Disease"/>
            <person name="Wu L."/>
            <person name="Ma J."/>
        </authorList>
    </citation>
    <scope>NUCLEOTIDE SEQUENCE [LARGE SCALE GENOMIC DNA]</scope>
    <source>
        <strain evidence="10">TBRC 1826</strain>
    </source>
</reference>
<feature type="transmembrane region" description="Helical" evidence="7">
    <location>
        <begin position="649"/>
        <end position="675"/>
    </location>
</feature>
<dbReference type="PROSITE" id="PS00107">
    <property type="entry name" value="PROTEIN_KINASE_ATP"/>
    <property type="match status" value="1"/>
</dbReference>
<feature type="compositionally biased region" description="Polar residues" evidence="6">
    <location>
        <begin position="1008"/>
        <end position="1019"/>
    </location>
</feature>
<dbReference type="InterPro" id="IPR000719">
    <property type="entry name" value="Prot_kinase_dom"/>
</dbReference>
<feature type="compositionally biased region" description="Basic and acidic residues" evidence="6">
    <location>
        <begin position="991"/>
        <end position="1005"/>
    </location>
</feature>
<keyword evidence="7" id="KW-1133">Transmembrane helix</keyword>
<comment type="caution">
    <text evidence="9">The sequence shown here is derived from an EMBL/GenBank/DDBJ whole genome shotgun (WGS) entry which is preliminary data.</text>
</comment>
<feature type="transmembrane region" description="Helical" evidence="7">
    <location>
        <begin position="810"/>
        <end position="831"/>
    </location>
</feature>
<evidence type="ECO:0000313" key="9">
    <source>
        <dbReference type="EMBL" id="MFC3997444.1"/>
    </source>
</evidence>
<proteinExistence type="predicted"/>
<keyword evidence="7" id="KW-0472">Membrane</keyword>
<feature type="domain" description="Protein kinase" evidence="8">
    <location>
        <begin position="22"/>
        <end position="277"/>
    </location>
</feature>
<feature type="transmembrane region" description="Helical" evidence="7">
    <location>
        <begin position="738"/>
        <end position="763"/>
    </location>
</feature>
<evidence type="ECO:0000256" key="2">
    <source>
        <dbReference type="ARBA" id="ARBA00022741"/>
    </source>
</evidence>
<dbReference type="PROSITE" id="PS50011">
    <property type="entry name" value="PROTEIN_KINASE_DOM"/>
    <property type="match status" value="1"/>
</dbReference>
<dbReference type="SMART" id="SM00220">
    <property type="entry name" value="S_TKc"/>
    <property type="match status" value="1"/>
</dbReference>
<evidence type="ECO:0000256" key="5">
    <source>
        <dbReference type="PROSITE-ProRule" id="PRU10141"/>
    </source>
</evidence>
<dbReference type="Proteomes" id="UP001595847">
    <property type="component" value="Unassembled WGS sequence"/>
</dbReference>
<keyword evidence="3 9" id="KW-0418">Kinase</keyword>
<evidence type="ECO:0000256" key="4">
    <source>
        <dbReference type="ARBA" id="ARBA00022840"/>
    </source>
</evidence>
<dbReference type="PANTHER" id="PTHR43289">
    <property type="entry name" value="MITOGEN-ACTIVATED PROTEIN KINASE KINASE KINASE 20-RELATED"/>
    <property type="match status" value="1"/>
</dbReference>
<accession>A0ABV8FPW2</accession>
<organism evidence="9 10">
    <name type="scientific">Nocardiopsis sediminis</name>
    <dbReference type="NCBI Taxonomy" id="1778267"/>
    <lineage>
        <taxon>Bacteria</taxon>
        <taxon>Bacillati</taxon>
        <taxon>Actinomycetota</taxon>
        <taxon>Actinomycetes</taxon>
        <taxon>Streptosporangiales</taxon>
        <taxon>Nocardiopsidaceae</taxon>
        <taxon>Nocardiopsis</taxon>
    </lineage>
</organism>
<keyword evidence="10" id="KW-1185">Reference proteome</keyword>
<feature type="compositionally biased region" description="Pro residues" evidence="6">
    <location>
        <begin position="930"/>
        <end position="959"/>
    </location>
</feature>
<dbReference type="Gene3D" id="3.30.200.20">
    <property type="entry name" value="Phosphorylase Kinase, domain 1"/>
    <property type="match status" value="1"/>
</dbReference>
<dbReference type="EMBL" id="JBHSBH010000010">
    <property type="protein sequence ID" value="MFC3997444.1"/>
    <property type="molecule type" value="Genomic_DNA"/>
</dbReference>
<feature type="transmembrane region" description="Helical" evidence="7">
    <location>
        <begin position="783"/>
        <end position="803"/>
    </location>
</feature>
<keyword evidence="1" id="KW-0808">Transferase</keyword>
<keyword evidence="2 5" id="KW-0547">Nucleotide-binding</keyword>
<name>A0ABV8FPW2_9ACTN</name>
<feature type="transmembrane region" description="Helical" evidence="7">
    <location>
        <begin position="622"/>
        <end position="642"/>
    </location>
</feature>
<dbReference type="GO" id="GO:0016301">
    <property type="term" value="F:kinase activity"/>
    <property type="evidence" value="ECO:0007669"/>
    <property type="project" value="UniProtKB-KW"/>
</dbReference>
<dbReference type="CDD" id="cd14014">
    <property type="entry name" value="STKc_PknB_like"/>
    <property type="match status" value="1"/>
</dbReference>
<feature type="transmembrane region" description="Helical" evidence="7">
    <location>
        <begin position="851"/>
        <end position="871"/>
    </location>
</feature>
<protein>
    <submittedName>
        <fullName evidence="9">Protein kinase</fullName>
    </submittedName>
</protein>
<dbReference type="InterPro" id="IPR008271">
    <property type="entry name" value="Ser/Thr_kinase_AS"/>
</dbReference>
<dbReference type="RefSeq" id="WP_378534416.1">
    <property type="nucleotide sequence ID" value="NZ_JBHSBH010000010.1"/>
</dbReference>
<feature type="transmembrane region" description="Helical" evidence="7">
    <location>
        <begin position="695"/>
        <end position="717"/>
    </location>
</feature>
<feature type="transmembrane region" description="Helical" evidence="7">
    <location>
        <begin position="580"/>
        <end position="602"/>
    </location>
</feature>
<keyword evidence="4 5" id="KW-0067">ATP-binding</keyword>
<feature type="region of interest" description="Disordered" evidence="6">
    <location>
        <begin position="917"/>
        <end position="1067"/>
    </location>
</feature>
<sequence>MTTDGARLAPLVLDDPVEIGAFRLIGRLGAGGMGVVYFARDASGYPAAVKTVRAEYAADPGYRARFAREVDLAKRVHGRCIAPLLAAGPDDERPWLAVSYVPGPTLGSYLAEHGPLRGGDLTAFAAGMAEALAAIHREGIVHRDLKPENVILSPEGPKVLDFGIAQALDEVSMTRMDVVVGTPGWISPERYDGHRAGPASDMFCWGGLVSMAASGRPPFGTGPVEVLRYRTVNEEADTAEDHLPEALHAVVARALHRDPAERPDADAAFAAITGEAVDSAAPAAQEHMTRVATRVIDDAWSVPVADTGAALPAEPVRATSARRPITFAGMSVHEPRELAVLFREHSARAEQWLRSDGAGKLRDWLDDIGDTVYDRDYLRSLGSAEQAGVALTAFAAGYLRDEVPLYRGREVSAEGLRRLAAGGPGDHQLLSEIILNEIPLIAAAHRCGHPGCAQRCARLENIGLRTRPVVDAALSTAAGLGLRPPPAERDRAVAAAIEVVDEPARGPAVQAVLRVWSAAAVPWWRQVALRALRADPGTEQGRSDLVLARLAAPYAHAAAPAWRRRALSPGNWLGSGALRVFVLSFLLWIAGATAWAGILHLGELPQPTHPAHPDASEYGTLLAHQAVVWPVFLLMAFGLAALPARRRAGAVLAGSAIALIYGTMAPLLPGLPILLPGFIVGPMVDAVTGMGETGWAPLLIAGLAVPVLFIWLLVALPRDRAPRIAPPLLAGSGTLARTAAAIVGIGLAVWLPLWSLTLVAAALNEFGAEATGTADEVREVFSMLSMAALPAALAYGAVAYLLWRPMGGHLIYIGVIGELMLMPGLESAFTSAGISGLGGISEWLALEHPVAATWIGLLLVPGSYAFAAWLCERLAYRRVRTTAMVAPAAYPGYGHPTPMPPHATPYPGPVAGMPPHATPYPGHVAGPQATPYPGPPAPVPGAWTPPPPGYPVPGHPVPGHPTGGAAPQGPGLPPTRIQPDPTRVQAPPTRADPDATRLGVDRTRIQPDATSAGTGTDPTRAQPPADAGPTVVRPPSADDTATRIVPPQPGADAPTQITPGSDTPPQG</sequence>
<dbReference type="Gene3D" id="1.10.510.10">
    <property type="entry name" value="Transferase(Phosphotransferase) domain 1"/>
    <property type="match status" value="1"/>
</dbReference>
<dbReference type="InterPro" id="IPR017441">
    <property type="entry name" value="Protein_kinase_ATP_BS"/>
</dbReference>
<evidence type="ECO:0000259" key="8">
    <source>
        <dbReference type="PROSITE" id="PS50011"/>
    </source>
</evidence>
<evidence type="ECO:0000313" key="10">
    <source>
        <dbReference type="Proteomes" id="UP001595847"/>
    </source>
</evidence>
<keyword evidence="7" id="KW-0812">Transmembrane</keyword>
<evidence type="ECO:0000256" key="3">
    <source>
        <dbReference type="ARBA" id="ARBA00022777"/>
    </source>
</evidence>
<dbReference type="InterPro" id="IPR011009">
    <property type="entry name" value="Kinase-like_dom_sf"/>
</dbReference>
<evidence type="ECO:0000256" key="1">
    <source>
        <dbReference type="ARBA" id="ARBA00022679"/>
    </source>
</evidence>
<feature type="binding site" evidence="5">
    <location>
        <position position="50"/>
    </location>
    <ligand>
        <name>ATP</name>
        <dbReference type="ChEBI" id="CHEBI:30616"/>
    </ligand>
</feature>
<feature type="compositionally biased region" description="Polar residues" evidence="6">
    <location>
        <begin position="1055"/>
        <end position="1067"/>
    </location>
</feature>
<gene>
    <name evidence="9" type="ORF">ACFOVU_16045</name>
</gene>
<evidence type="ECO:0000256" key="6">
    <source>
        <dbReference type="SAM" id="MobiDB-lite"/>
    </source>
</evidence>
<dbReference type="PROSITE" id="PS00108">
    <property type="entry name" value="PROTEIN_KINASE_ST"/>
    <property type="match status" value="1"/>
</dbReference>